<gene>
    <name evidence="1" type="ORF">QYF61_014911</name>
</gene>
<dbReference type="AlphaFoldDB" id="A0AAN7PTE8"/>
<evidence type="ECO:0000313" key="2">
    <source>
        <dbReference type="Proteomes" id="UP001333110"/>
    </source>
</evidence>
<sequence length="101" mass="11293">MKFSKGKCKVLRLGRNNPRHQHVLGATQLESSLAEKGLGCAGFGWDRANGALGVIRQSIASRLREVILPLYSALVRPHQECCVQLWAPHYNRATDILERTQ</sequence>
<accession>A0AAN7PTE8</accession>
<dbReference type="Proteomes" id="UP001333110">
    <property type="component" value="Unassembled WGS sequence"/>
</dbReference>
<keyword evidence="2" id="KW-1185">Reference proteome</keyword>
<reference evidence="1 2" key="1">
    <citation type="journal article" date="2023" name="J. Hered.">
        <title>Chromosome-level genome of the wood stork (Mycteria americana) provides insight into avian chromosome evolution.</title>
        <authorList>
            <person name="Flamio R. Jr."/>
            <person name="Ramstad K.M."/>
        </authorList>
    </citation>
    <scope>NUCLEOTIDE SEQUENCE [LARGE SCALE GENOMIC DNA]</scope>
    <source>
        <strain evidence="1">JAX WOST 10</strain>
    </source>
</reference>
<proteinExistence type="predicted"/>
<dbReference type="PANTHER" id="PTHR33332">
    <property type="entry name" value="REVERSE TRANSCRIPTASE DOMAIN-CONTAINING PROTEIN"/>
    <property type="match status" value="1"/>
</dbReference>
<organism evidence="1 2">
    <name type="scientific">Mycteria americana</name>
    <name type="common">Wood stork</name>
    <dbReference type="NCBI Taxonomy" id="33587"/>
    <lineage>
        <taxon>Eukaryota</taxon>
        <taxon>Metazoa</taxon>
        <taxon>Chordata</taxon>
        <taxon>Craniata</taxon>
        <taxon>Vertebrata</taxon>
        <taxon>Euteleostomi</taxon>
        <taxon>Archelosauria</taxon>
        <taxon>Archosauria</taxon>
        <taxon>Dinosauria</taxon>
        <taxon>Saurischia</taxon>
        <taxon>Theropoda</taxon>
        <taxon>Coelurosauria</taxon>
        <taxon>Aves</taxon>
        <taxon>Neognathae</taxon>
        <taxon>Neoaves</taxon>
        <taxon>Aequornithes</taxon>
        <taxon>Ciconiiformes</taxon>
        <taxon>Ciconiidae</taxon>
        <taxon>Mycteria</taxon>
    </lineage>
</organism>
<dbReference type="EMBL" id="JAUNZN010000001">
    <property type="protein sequence ID" value="KAK4831023.1"/>
    <property type="molecule type" value="Genomic_DNA"/>
</dbReference>
<evidence type="ECO:0000313" key="1">
    <source>
        <dbReference type="EMBL" id="KAK4831023.1"/>
    </source>
</evidence>
<comment type="caution">
    <text evidence="1">The sequence shown here is derived from an EMBL/GenBank/DDBJ whole genome shotgun (WGS) entry which is preliminary data.</text>
</comment>
<protein>
    <submittedName>
        <fullName evidence="1">Uncharacterized protein</fullName>
    </submittedName>
</protein>
<name>A0AAN7PTE8_MYCAM</name>